<dbReference type="PRINTS" id="PR00458">
    <property type="entry name" value="PEROXIDASE"/>
</dbReference>
<dbReference type="GO" id="GO:0046872">
    <property type="term" value="F:metal ion binding"/>
    <property type="evidence" value="ECO:0007669"/>
    <property type="project" value="UniProtKB-UniRule"/>
</dbReference>
<dbReference type="Pfam" id="PF00141">
    <property type="entry name" value="peroxidase"/>
    <property type="match status" value="1"/>
</dbReference>
<evidence type="ECO:0000256" key="5">
    <source>
        <dbReference type="ARBA" id="ARBA00022723"/>
    </source>
</evidence>
<dbReference type="PROSITE" id="PS50873">
    <property type="entry name" value="PEROXIDASE_4"/>
    <property type="match status" value="1"/>
</dbReference>
<protein>
    <recommendedName>
        <fullName evidence="17">Peroxidase</fullName>
        <ecNumber evidence="17">1.11.1.7</ecNumber>
    </recommendedName>
</protein>
<keyword evidence="10" id="KW-0325">Glycoprotein</keyword>
<keyword evidence="11 17" id="KW-0376">Hydrogen peroxide</keyword>
<dbReference type="GO" id="GO:0006979">
    <property type="term" value="P:response to oxidative stress"/>
    <property type="evidence" value="ECO:0007669"/>
    <property type="project" value="UniProtKB-UniRule"/>
</dbReference>
<evidence type="ECO:0000256" key="8">
    <source>
        <dbReference type="ARBA" id="ARBA00023004"/>
    </source>
</evidence>
<keyword evidence="7 17" id="KW-0560">Oxidoreductase</keyword>
<dbReference type="Gene3D" id="1.10.520.10">
    <property type="match status" value="1"/>
</dbReference>
<evidence type="ECO:0000256" key="18">
    <source>
        <dbReference type="SAM" id="MobiDB-lite"/>
    </source>
</evidence>
<feature type="binding site" evidence="14">
    <location>
        <position position="67"/>
    </location>
    <ligand>
        <name>Ca(2+)</name>
        <dbReference type="ChEBI" id="CHEBI:29108"/>
        <label>1</label>
    </ligand>
</feature>
<keyword evidence="8 17" id="KW-0408">Iron</keyword>
<sequence length="354" mass="38115">MASSVSVLLLLCMAAVAAAQLSPTFYDTSCPNALSTIKSAVTAAVNKENRMGASLLRLHFHDCFVQGCDASVLLDSGGEQGALPNAGSLRGFDVIANIKAQVEAVCKQTVSCADILAVAARDSVVALGGPSWTVPLGRRDSTSGSASLANSDLPPPFFNLSELIGAFDNKGFSVTDMVALSGTSTCTRLSPSICSISSSSNKNLSSCLAHVHIHRGAHDRAGAVQELQGPHLQRHQHQPGVRELAQSQLPPADRLRRRQPGAAGHDHALRLRQRLLHQPAEPEGAPALRPGALQRRQHRQHCQELRIQQRRLQQRLRRGHGEDGQPQPAHRVPGPDQARLLQSELRINHTIHKR</sequence>
<feature type="binding site" evidence="14">
    <location>
        <position position="185"/>
    </location>
    <ligand>
        <name>Ca(2+)</name>
        <dbReference type="ChEBI" id="CHEBI:29108"/>
        <label>2</label>
    </ligand>
</feature>
<evidence type="ECO:0000256" key="9">
    <source>
        <dbReference type="ARBA" id="ARBA00023157"/>
    </source>
</evidence>
<dbReference type="PANTHER" id="PTHR31388">
    <property type="entry name" value="PEROXIDASE 72-RELATED"/>
    <property type="match status" value="1"/>
</dbReference>
<feature type="site" description="Transition state stabilizer" evidence="15">
    <location>
        <position position="57"/>
    </location>
</feature>
<dbReference type="FunFam" id="1.10.520.10:FF:000009">
    <property type="entry name" value="Peroxidase"/>
    <property type="match status" value="1"/>
</dbReference>
<evidence type="ECO:0000256" key="11">
    <source>
        <dbReference type="ARBA" id="ARBA00023324"/>
    </source>
</evidence>
<feature type="region of interest" description="Disordered" evidence="18">
    <location>
        <begin position="315"/>
        <end position="336"/>
    </location>
</feature>
<comment type="subcellular location">
    <subcellularLocation>
        <location evidence="2 17">Secreted</location>
    </subcellularLocation>
</comment>
<evidence type="ECO:0000256" key="14">
    <source>
        <dbReference type="PIRSR" id="PIRSR600823-3"/>
    </source>
</evidence>
<feature type="binding site" evidence="14">
    <location>
        <position position="79"/>
    </location>
    <ligand>
        <name>Ca(2+)</name>
        <dbReference type="ChEBI" id="CHEBI:29108"/>
        <label>1</label>
    </ligand>
</feature>
<evidence type="ECO:0000256" key="13">
    <source>
        <dbReference type="PIRSR" id="PIRSR600823-2"/>
    </source>
</evidence>
<comment type="cofactor">
    <cofactor evidence="17">
        <name>heme b</name>
        <dbReference type="ChEBI" id="CHEBI:60344"/>
    </cofactor>
    <text evidence="17">Binds 1 heme b (iron(II)-protoporphyrin IX) group per subunit.</text>
</comment>
<feature type="region of interest" description="Disordered" evidence="18">
    <location>
        <begin position="228"/>
        <end position="264"/>
    </location>
</feature>
<evidence type="ECO:0000256" key="1">
    <source>
        <dbReference type="ARBA" id="ARBA00000189"/>
    </source>
</evidence>
<evidence type="ECO:0000313" key="20">
    <source>
        <dbReference type="EMBL" id="CAL5071181.1"/>
    </source>
</evidence>
<evidence type="ECO:0000256" key="10">
    <source>
        <dbReference type="ARBA" id="ARBA00023180"/>
    </source>
</evidence>
<feature type="domain" description="Plant heme peroxidase family profile" evidence="19">
    <location>
        <begin position="20"/>
        <end position="185"/>
    </location>
</feature>
<dbReference type="GO" id="GO:0042744">
    <property type="term" value="P:hydrogen peroxide catabolic process"/>
    <property type="evidence" value="ECO:0007669"/>
    <property type="project" value="UniProtKB-KW"/>
</dbReference>
<evidence type="ECO:0000256" key="3">
    <source>
        <dbReference type="ARBA" id="ARBA00022559"/>
    </source>
</evidence>
<keyword evidence="5 14" id="KW-0479">Metal-binding</keyword>
<evidence type="ECO:0000256" key="16">
    <source>
        <dbReference type="PIRSR" id="PIRSR600823-5"/>
    </source>
</evidence>
<name>A0ABC9F816_9POAL</name>
<keyword evidence="3 17" id="KW-0575">Peroxidase</keyword>
<dbReference type="GO" id="GO:0020037">
    <property type="term" value="F:heme binding"/>
    <property type="evidence" value="ECO:0007669"/>
    <property type="project" value="UniProtKB-UniRule"/>
</dbReference>
<comment type="similarity">
    <text evidence="17">Belongs to the peroxidase family. Classical plant (class III) peroxidase subfamily.</text>
</comment>
<keyword evidence="4 17" id="KW-0349">Heme</keyword>
<comment type="cofactor">
    <cofactor evidence="14 17">
        <name>Ca(2+)</name>
        <dbReference type="ChEBI" id="CHEBI:29108"/>
    </cofactor>
    <text evidence="14 17">Binds 2 calcium ions per subunit.</text>
</comment>
<feature type="chain" id="PRO_5044532365" description="Peroxidase" evidence="17">
    <location>
        <begin position="20"/>
        <end position="354"/>
    </location>
</feature>
<reference evidence="21" key="1">
    <citation type="submission" date="2024-06" db="EMBL/GenBank/DDBJ databases">
        <authorList>
            <person name="Ryan C."/>
        </authorList>
    </citation>
    <scope>NUCLEOTIDE SEQUENCE [LARGE SCALE GENOMIC DNA]</scope>
</reference>
<dbReference type="InterPro" id="IPR002016">
    <property type="entry name" value="Haem_peroxidase"/>
</dbReference>
<feature type="active site" description="Proton acceptor" evidence="12">
    <location>
        <position position="61"/>
    </location>
</feature>
<dbReference type="PRINTS" id="PR00461">
    <property type="entry name" value="PLPEROXIDASE"/>
</dbReference>
<dbReference type="SUPFAM" id="SSF48113">
    <property type="entry name" value="Heme-dependent peroxidases"/>
    <property type="match status" value="1"/>
</dbReference>
<dbReference type="Gene3D" id="1.10.420.10">
    <property type="entry name" value="Peroxidase, domain 2"/>
    <property type="match status" value="1"/>
</dbReference>
<dbReference type="EC" id="1.11.1.7" evidence="17"/>
<dbReference type="GO" id="GO:0005576">
    <property type="term" value="C:extracellular region"/>
    <property type="evidence" value="ECO:0007669"/>
    <property type="project" value="UniProtKB-SubCell"/>
</dbReference>
<dbReference type="GO" id="GO:0140825">
    <property type="term" value="F:lactoperoxidase activity"/>
    <property type="evidence" value="ECO:0007669"/>
    <property type="project" value="UniProtKB-EC"/>
</dbReference>
<keyword evidence="17" id="KW-0964">Secreted</keyword>
<feature type="disulfide bond" evidence="16">
    <location>
        <begin position="63"/>
        <end position="68"/>
    </location>
</feature>
<evidence type="ECO:0000256" key="7">
    <source>
        <dbReference type="ARBA" id="ARBA00023002"/>
    </source>
</evidence>
<feature type="binding site" evidence="14">
    <location>
        <position position="69"/>
    </location>
    <ligand>
        <name>Ca(2+)</name>
        <dbReference type="ChEBI" id="CHEBI:29108"/>
        <label>1</label>
    </ligand>
</feature>
<feature type="binding site" evidence="14">
    <location>
        <position position="62"/>
    </location>
    <ligand>
        <name>Ca(2+)</name>
        <dbReference type="ChEBI" id="CHEBI:29108"/>
        <label>1</label>
    </ligand>
</feature>
<dbReference type="EMBL" id="OZ075116">
    <property type="protein sequence ID" value="CAL5071181.1"/>
    <property type="molecule type" value="Genomic_DNA"/>
</dbReference>
<dbReference type="AlphaFoldDB" id="A0ABC9F816"/>
<feature type="binding site" evidence="14">
    <location>
        <position position="71"/>
    </location>
    <ligand>
        <name>Ca(2+)</name>
        <dbReference type="ChEBI" id="CHEBI:29108"/>
        <label>1</label>
    </ligand>
</feature>
<evidence type="ECO:0000313" key="21">
    <source>
        <dbReference type="Proteomes" id="UP001497457"/>
    </source>
</evidence>
<keyword evidence="6 14" id="KW-0106">Calcium</keyword>
<evidence type="ECO:0000259" key="19">
    <source>
        <dbReference type="PROSITE" id="PS50873"/>
    </source>
</evidence>
<evidence type="ECO:0000256" key="6">
    <source>
        <dbReference type="ARBA" id="ARBA00022837"/>
    </source>
</evidence>
<evidence type="ECO:0000256" key="17">
    <source>
        <dbReference type="RuleBase" id="RU362060"/>
    </source>
</evidence>
<keyword evidence="9 16" id="KW-1015">Disulfide bond</keyword>
<accession>A0ABC9F816</accession>
<feature type="binding site" evidence="13">
    <location>
        <position position="154"/>
    </location>
    <ligand>
        <name>substrate</name>
    </ligand>
</feature>
<comment type="catalytic activity">
    <reaction evidence="1 17">
        <text>2 a phenolic donor + H2O2 = 2 a phenolic radical donor + 2 H2O</text>
        <dbReference type="Rhea" id="RHEA:56136"/>
        <dbReference type="ChEBI" id="CHEBI:15377"/>
        <dbReference type="ChEBI" id="CHEBI:16240"/>
        <dbReference type="ChEBI" id="CHEBI:139520"/>
        <dbReference type="ChEBI" id="CHEBI:139521"/>
        <dbReference type="EC" id="1.11.1.7"/>
    </reaction>
</comment>
<evidence type="ECO:0000256" key="12">
    <source>
        <dbReference type="PIRSR" id="PIRSR600823-1"/>
    </source>
</evidence>
<reference evidence="20 21" key="2">
    <citation type="submission" date="2024-10" db="EMBL/GenBank/DDBJ databases">
        <authorList>
            <person name="Ryan C."/>
        </authorList>
    </citation>
    <scope>NUCLEOTIDE SEQUENCE [LARGE SCALE GENOMIC DNA]</scope>
</reference>
<evidence type="ECO:0000256" key="15">
    <source>
        <dbReference type="PIRSR" id="PIRSR600823-4"/>
    </source>
</evidence>
<feature type="binding site" evidence="14">
    <location>
        <position position="65"/>
    </location>
    <ligand>
        <name>Ca(2+)</name>
        <dbReference type="ChEBI" id="CHEBI:29108"/>
        <label>1</label>
    </ligand>
</feature>
<evidence type="ECO:0000256" key="2">
    <source>
        <dbReference type="ARBA" id="ARBA00004613"/>
    </source>
</evidence>
<keyword evidence="17" id="KW-0732">Signal</keyword>
<dbReference type="InterPro" id="IPR000823">
    <property type="entry name" value="Peroxidase_pln"/>
</dbReference>
<evidence type="ECO:0000256" key="4">
    <source>
        <dbReference type="ARBA" id="ARBA00022617"/>
    </source>
</evidence>
<comment type="function">
    <text evidence="17">Removal of H(2)O(2), oxidation of toxic reductants, biosynthesis and degradation of lignin, suberization, auxin catabolism, response to environmental stresses such as wounding, pathogen attack and oxidative stress.</text>
</comment>
<proteinExistence type="inferred from homology"/>
<gene>
    <name evidence="20" type="ORF">URODEC1_LOCUS103235</name>
</gene>
<dbReference type="Proteomes" id="UP001497457">
    <property type="component" value="Chromosome 6rd"/>
</dbReference>
<dbReference type="InterPro" id="IPR010255">
    <property type="entry name" value="Haem_peroxidase_sf"/>
</dbReference>
<dbReference type="InterPro" id="IPR019794">
    <property type="entry name" value="Peroxidases_AS"/>
</dbReference>
<organism evidence="20 21">
    <name type="scientific">Urochloa decumbens</name>
    <dbReference type="NCBI Taxonomy" id="240449"/>
    <lineage>
        <taxon>Eukaryota</taxon>
        <taxon>Viridiplantae</taxon>
        <taxon>Streptophyta</taxon>
        <taxon>Embryophyta</taxon>
        <taxon>Tracheophyta</taxon>
        <taxon>Spermatophyta</taxon>
        <taxon>Magnoliopsida</taxon>
        <taxon>Liliopsida</taxon>
        <taxon>Poales</taxon>
        <taxon>Poaceae</taxon>
        <taxon>PACMAD clade</taxon>
        <taxon>Panicoideae</taxon>
        <taxon>Panicodae</taxon>
        <taxon>Paniceae</taxon>
        <taxon>Melinidinae</taxon>
        <taxon>Urochloa</taxon>
    </lineage>
</organism>
<dbReference type="PANTHER" id="PTHR31388:SF256">
    <property type="entry name" value="PEROXIDASE"/>
    <property type="match status" value="1"/>
</dbReference>
<feature type="signal peptide" evidence="17">
    <location>
        <begin position="1"/>
        <end position="19"/>
    </location>
</feature>
<keyword evidence="21" id="KW-1185">Reference proteome</keyword>
<feature type="disulfide bond" evidence="16">
    <location>
        <begin position="30"/>
        <end position="106"/>
    </location>
</feature>
<dbReference type="PROSITE" id="PS00436">
    <property type="entry name" value="PEROXIDASE_2"/>
    <property type="match status" value="1"/>
</dbReference>